<evidence type="ECO:0000313" key="3">
    <source>
        <dbReference type="Proteomes" id="UP001142374"/>
    </source>
</evidence>
<feature type="transmembrane region" description="Helical" evidence="1">
    <location>
        <begin position="265"/>
        <end position="283"/>
    </location>
</feature>
<name>A0A9X2LHZ8_9ACTN</name>
<gene>
    <name evidence="2" type="ORF">NQU55_18195</name>
</gene>
<reference evidence="2" key="1">
    <citation type="submission" date="2022-06" db="EMBL/GenBank/DDBJ databases">
        <title>WGS of actinobacteria.</title>
        <authorList>
            <person name="Thawai C."/>
        </authorList>
    </citation>
    <scope>NUCLEOTIDE SEQUENCE</scope>
    <source>
        <strain evidence="2">AA8</strain>
    </source>
</reference>
<feature type="transmembrane region" description="Helical" evidence="1">
    <location>
        <begin position="821"/>
        <end position="840"/>
    </location>
</feature>
<evidence type="ECO:0000313" key="2">
    <source>
        <dbReference type="EMBL" id="MCQ8771679.1"/>
    </source>
</evidence>
<accession>A0A9X2LHZ8</accession>
<dbReference type="Proteomes" id="UP001142374">
    <property type="component" value="Unassembled WGS sequence"/>
</dbReference>
<feature type="transmembrane region" description="Helical" evidence="1">
    <location>
        <begin position="375"/>
        <end position="398"/>
    </location>
</feature>
<sequence>MMWCGSSPAEARQAAPDICRADRLGARVTHADIRFRLHGRTFVEVESDMTVKVPTEKWPLAHDLTLSEESSRYRTAMRCLLRGQDKSTRSQEWRFHEPQVTARRAWVTVQYDALAWIDNVGTVRLGPWDIHVDAKENWKILLRPPTTLQRARWEHIGIGLGGLDAEHISEPASSTDGNSLVWTEKPARGVEVDVDPPWQRALALRNKQSLWSTAGIASWWVCASVVIALAALRVPRPNSPGVPGGPGEHSRRGLGGCVDSPTQVVLQWAVLSAAVALTVLLLISRPVIPIEPELRAHISLATGLALVLVARPWCCTALSAGPEGVHRRQARTVIVATASLVAAIGSLVVLTSQFFDPWVSLKTEAPPTATGLVGLALLGLATLWLWLAAMVSWAWRFAREGGLEGRKWKKKWANAPVRCVAVVGALQAVAAGAMLACFWWANERQWKRATWLIDPSHTSAHDINVSKFLTTFPLTGLTWLYAYTWMLTGIALVALLRYRVKGPKTHSDRRQYELSLGPDKADLLLTAAVFAFVVGLRNVSFAGSSALYGVWLPLNILSLYAVLYVGRRWSVLGEAEDRFRIERMNTEKHRRVLLKKAHKYRNLHHQLYLVDHGRAEGVKREDLEDQLSELRQWLVSEYEESSLPDQISVLDVALAWGPEGYWWRNARHAASLAFCFGIPASAALVWLLHLKDYRKWTLTLHDPIGFPEIVANFITYQVAWAGAGFVLGALWRLLPGRRGPVRALSLTVAYAIPVCLGALLSHITDTELGYTFLNVLLILTILTLTSLWMDTGTFSEERQFWPTRFGLLLSVYQLRGLSAQVAYLLAQVTVAIGIWVHLAGSESLPR</sequence>
<feature type="transmembrane region" description="Helical" evidence="1">
    <location>
        <begin position="333"/>
        <end position="355"/>
    </location>
</feature>
<dbReference type="InterPro" id="IPR046176">
    <property type="entry name" value="DUF6185"/>
</dbReference>
<feature type="transmembrane region" description="Helical" evidence="1">
    <location>
        <begin position="709"/>
        <end position="731"/>
    </location>
</feature>
<feature type="transmembrane region" description="Helical" evidence="1">
    <location>
        <begin position="769"/>
        <end position="789"/>
    </location>
</feature>
<feature type="transmembrane region" description="Helical" evidence="1">
    <location>
        <begin position="419"/>
        <end position="441"/>
    </location>
</feature>
<organism evidence="2 3">
    <name type="scientific">Streptomyces telluris</name>
    <dbReference type="NCBI Taxonomy" id="2720021"/>
    <lineage>
        <taxon>Bacteria</taxon>
        <taxon>Bacillati</taxon>
        <taxon>Actinomycetota</taxon>
        <taxon>Actinomycetes</taxon>
        <taxon>Kitasatosporales</taxon>
        <taxon>Streptomycetaceae</taxon>
        <taxon>Streptomyces</taxon>
    </lineage>
</organism>
<dbReference type="RefSeq" id="WP_240976301.1">
    <property type="nucleotide sequence ID" value="NZ_JAATER010000076.1"/>
</dbReference>
<keyword evidence="1" id="KW-0472">Membrane</keyword>
<comment type="caution">
    <text evidence="2">The sequence shown here is derived from an EMBL/GenBank/DDBJ whole genome shotgun (WGS) entry which is preliminary data.</text>
</comment>
<dbReference type="AlphaFoldDB" id="A0A9X2LHZ8"/>
<protein>
    <submittedName>
        <fullName evidence="2">DUF6185 family protein</fullName>
    </submittedName>
</protein>
<feature type="transmembrane region" description="Helical" evidence="1">
    <location>
        <begin position="480"/>
        <end position="500"/>
    </location>
</feature>
<evidence type="ECO:0000256" key="1">
    <source>
        <dbReference type="SAM" id="Phobius"/>
    </source>
</evidence>
<keyword evidence="1" id="KW-1133">Transmembrane helix</keyword>
<feature type="transmembrane region" description="Helical" evidence="1">
    <location>
        <begin position="210"/>
        <end position="232"/>
    </location>
</feature>
<dbReference type="EMBL" id="JANIID010000015">
    <property type="protein sequence ID" value="MCQ8771679.1"/>
    <property type="molecule type" value="Genomic_DNA"/>
</dbReference>
<keyword evidence="1" id="KW-0812">Transmembrane</keyword>
<keyword evidence="3" id="KW-1185">Reference proteome</keyword>
<proteinExistence type="predicted"/>
<dbReference type="Pfam" id="PF19683">
    <property type="entry name" value="DUF6185"/>
    <property type="match status" value="1"/>
</dbReference>
<feature type="transmembrane region" description="Helical" evidence="1">
    <location>
        <begin position="743"/>
        <end position="763"/>
    </location>
</feature>
<feature type="transmembrane region" description="Helical" evidence="1">
    <location>
        <begin position="669"/>
        <end position="689"/>
    </location>
</feature>
<feature type="transmembrane region" description="Helical" evidence="1">
    <location>
        <begin position="546"/>
        <end position="565"/>
    </location>
</feature>